<dbReference type="PROSITE" id="PS51882">
    <property type="entry name" value="G_ALPHA"/>
    <property type="match status" value="1"/>
</dbReference>
<evidence type="ECO:0000313" key="9">
    <source>
        <dbReference type="Proteomes" id="UP001222325"/>
    </source>
</evidence>
<dbReference type="AlphaFoldDB" id="A0AAD6UFL5"/>
<dbReference type="GO" id="GO:0001664">
    <property type="term" value="F:G protein-coupled receptor binding"/>
    <property type="evidence" value="ECO:0007669"/>
    <property type="project" value="TreeGrafter"/>
</dbReference>
<dbReference type="GO" id="GO:0007188">
    <property type="term" value="P:adenylate cyclase-modulating G protein-coupled receptor signaling pathway"/>
    <property type="evidence" value="ECO:0007669"/>
    <property type="project" value="TreeGrafter"/>
</dbReference>
<dbReference type="EMBL" id="JARJCN010000004">
    <property type="protein sequence ID" value="KAJ7101446.1"/>
    <property type="molecule type" value="Genomic_DNA"/>
</dbReference>
<feature type="region of interest" description="Disordered" evidence="7">
    <location>
        <begin position="1"/>
        <end position="31"/>
    </location>
</feature>
<dbReference type="GO" id="GO:0003924">
    <property type="term" value="F:GTPase activity"/>
    <property type="evidence" value="ECO:0007669"/>
    <property type="project" value="InterPro"/>
</dbReference>
<comment type="caution">
    <text evidence="8">The sequence shown here is derived from an EMBL/GenBank/DDBJ whole genome shotgun (WGS) entry which is preliminary data.</text>
</comment>
<dbReference type="PRINTS" id="PR00318">
    <property type="entry name" value="GPROTEINA"/>
</dbReference>
<evidence type="ECO:0000256" key="2">
    <source>
        <dbReference type="ARBA" id="ARBA00022741"/>
    </source>
</evidence>
<evidence type="ECO:0000256" key="7">
    <source>
        <dbReference type="SAM" id="MobiDB-lite"/>
    </source>
</evidence>
<dbReference type="InterPro" id="IPR001019">
    <property type="entry name" value="Gprotein_alpha_su"/>
</dbReference>
<name>A0AAD6UFL5_9AGAR</name>
<keyword evidence="3 5" id="KW-0342">GTP-binding</keyword>
<evidence type="ECO:0000256" key="3">
    <source>
        <dbReference type="ARBA" id="ARBA00023134"/>
    </source>
</evidence>
<feature type="compositionally biased region" description="Polar residues" evidence="7">
    <location>
        <begin position="237"/>
        <end position="251"/>
    </location>
</feature>
<dbReference type="GO" id="GO:0031683">
    <property type="term" value="F:G-protein beta/gamma-subunit complex binding"/>
    <property type="evidence" value="ECO:0007669"/>
    <property type="project" value="InterPro"/>
</dbReference>
<evidence type="ECO:0000313" key="8">
    <source>
        <dbReference type="EMBL" id="KAJ7101446.1"/>
    </source>
</evidence>
<evidence type="ECO:0000256" key="6">
    <source>
        <dbReference type="PIRSR" id="PIRSR601019-2"/>
    </source>
</evidence>
<dbReference type="GO" id="GO:0005525">
    <property type="term" value="F:GTP binding"/>
    <property type="evidence" value="ECO:0007669"/>
    <property type="project" value="UniProtKB-KW"/>
</dbReference>
<keyword evidence="6" id="KW-0460">Magnesium</keyword>
<dbReference type="GO" id="GO:0005834">
    <property type="term" value="C:heterotrimeric G-protein complex"/>
    <property type="evidence" value="ECO:0007669"/>
    <property type="project" value="TreeGrafter"/>
</dbReference>
<dbReference type="Proteomes" id="UP001222325">
    <property type="component" value="Unassembled WGS sequence"/>
</dbReference>
<dbReference type="GO" id="GO:0005737">
    <property type="term" value="C:cytoplasm"/>
    <property type="evidence" value="ECO:0007669"/>
    <property type="project" value="TreeGrafter"/>
</dbReference>
<feature type="region of interest" description="Disordered" evidence="7">
    <location>
        <begin position="237"/>
        <end position="280"/>
    </location>
</feature>
<keyword evidence="9" id="KW-1185">Reference proteome</keyword>
<organism evidence="8 9">
    <name type="scientific">Mycena belliarum</name>
    <dbReference type="NCBI Taxonomy" id="1033014"/>
    <lineage>
        <taxon>Eukaryota</taxon>
        <taxon>Fungi</taxon>
        <taxon>Dikarya</taxon>
        <taxon>Basidiomycota</taxon>
        <taxon>Agaricomycotina</taxon>
        <taxon>Agaricomycetes</taxon>
        <taxon>Agaricomycetidae</taxon>
        <taxon>Agaricales</taxon>
        <taxon>Marasmiineae</taxon>
        <taxon>Mycenaceae</taxon>
        <taxon>Mycena</taxon>
    </lineage>
</organism>
<dbReference type="InterPro" id="IPR027417">
    <property type="entry name" value="P-loop_NTPase"/>
</dbReference>
<evidence type="ECO:0000256" key="4">
    <source>
        <dbReference type="ARBA" id="ARBA00023224"/>
    </source>
</evidence>
<keyword evidence="4" id="KW-0807">Transducer</keyword>
<dbReference type="SMART" id="SM00275">
    <property type="entry name" value="G_alpha"/>
    <property type="match status" value="1"/>
</dbReference>
<proteinExistence type="predicted"/>
<feature type="region of interest" description="Disordered" evidence="7">
    <location>
        <begin position="130"/>
        <end position="181"/>
    </location>
</feature>
<reference evidence="8" key="1">
    <citation type="submission" date="2023-03" db="EMBL/GenBank/DDBJ databases">
        <title>Massive genome expansion in bonnet fungi (Mycena s.s.) driven by repeated elements and novel gene families across ecological guilds.</title>
        <authorList>
            <consortium name="Lawrence Berkeley National Laboratory"/>
            <person name="Harder C.B."/>
            <person name="Miyauchi S."/>
            <person name="Viragh M."/>
            <person name="Kuo A."/>
            <person name="Thoen E."/>
            <person name="Andreopoulos B."/>
            <person name="Lu D."/>
            <person name="Skrede I."/>
            <person name="Drula E."/>
            <person name="Henrissat B."/>
            <person name="Morin E."/>
            <person name="Kohler A."/>
            <person name="Barry K."/>
            <person name="LaButti K."/>
            <person name="Morin E."/>
            <person name="Salamov A."/>
            <person name="Lipzen A."/>
            <person name="Mereny Z."/>
            <person name="Hegedus B."/>
            <person name="Baldrian P."/>
            <person name="Stursova M."/>
            <person name="Weitz H."/>
            <person name="Taylor A."/>
            <person name="Grigoriev I.V."/>
            <person name="Nagy L.G."/>
            <person name="Martin F."/>
            <person name="Kauserud H."/>
        </authorList>
    </citation>
    <scope>NUCLEOTIDE SEQUENCE</scope>
    <source>
        <strain evidence="8">CBHHK173m</strain>
    </source>
</reference>
<evidence type="ECO:0000256" key="5">
    <source>
        <dbReference type="PIRSR" id="PIRSR601019-1"/>
    </source>
</evidence>
<gene>
    <name evidence="8" type="ORF">B0H15DRAFT_899241</name>
</gene>
<accession>A0AAD6UFL5</accession>
<feature type="binding site" evidence="5">
    <location>
        <position position="511"/>
    </location>
    <ligand>
        <name>GTP</name>
        <dbReference type="ChEBI" id="CHEBI:37565"/>
    </ligand>
</feature>
<dbReference type="PANTHER" id="PTHR10218">
    <property type="entry name" value="GTP-BINDING PROTEIN ALPHA SUBUNIT"/>
    <property type="match status" value="1"/>
</dbReference>
<protein>
    <submittedName>
        <fullName evidence="8">G-protein alpha subunit</fullName>
    </submittedName>
</protein>
<feature type="binding site" evidence="5">
    <location>
        <begin position="450"/>
        <end position="453"/>
    </location>
    <ligand>
        <name>GTP</name>
        <dbReference type="ChEBI" id="CHEBI:37565"/>
    </ligand>
</feature>
<dbReference type="SUPFAM" id="SSF47895">
    <property type="entry name" value="Transducin (alpha subunit), insertion domain"/>
    <property type="match status" value="1"/>
</dbReference>
<dbReference type="GO" id="GO:0046872">
    <property type="term" value="F:metal ion binding"/>
    <property type="evidence" value="ECO:0007669"/>
    <property type="project" value="UniProtKB-KW"/>
</dbReference>
<evidence type="ECO:0000256" key="1">
    <source>
        <dbReference type="ARBA" id="ARBA00022723"/>
    </source>
</evidence>
<feature type="binding site" evidence="6">
    <location>
        <position position="354"/>
    </location>
    <ligand>
        <name>Mg(2+)</name>
        <dbReference type="ChEBI" id="CHEBI:18420"/>
    </ligand>
</feature>
<sequence length="547" mass="59768">MPTRRGSQASYDPLAASLAPPADESDEARAARMEAAREAVRVSRGIDAGIADSRRALERKKRAVKILLLGQSESGKSSVLRNFRLAFTPKYFESERLVWRTVIQLNLISSIKKILAILQDEWAGLSPVAALSEDPHAPPSPSQDHAAPSQDPHSPFHDACSPPSDPDGSDAPLDDLESPDSPGLRALAAALSPLLAFETSITRLIGADGGIGAGVVVRPGGGWKDRLAAFGRVASGGASTISRGGNTSVMSASGFVDDGPGEPADPEQAQGLDSHPLAPERDDRADAREVTAVLAALAPRIGALWAHRGVRQVLKRQGVELREEGGFFLDDAARIAALDYVPTDRDIMRARIRTLGVEEHRFVTESDLHPGFRAGTEFFITDVCGSSSQRATWIPYFDDVQAILFLAPLAFWQNLDEDHNVNRVQDSLELWREIVGNRLLAKTAFILLFNKKDILQEHIKAGVLVKKYVPSFGDRTNDVASVTKYFRDKFSAYHRKFSPEPRPFIFYETEAIDTKSTAVILSEVQEQIIRNHLKDLDVIYTPSGARV</sequence>
<dbReference type="SUPFAM" id="SSF52540">
    <property type="entry name" value="P-loop containing nucleoside triphosphate hydrolases"/>
    <property type="match status" value="1"/>
</dbReference>
<feature type="compositionally biased region" description="Low complexity" evidence="7">
    <location>
        <begin position="9"/>
        <end position="22"/>
    </location>
</feature>
<keyword evidence="1 6" id="KW-0479">Metal-binding</keyword>
<dbReference type="FunFam" id="3.40.50.300:FF:000692">
    <property type="entry name" value="Guanine nucleotide-binding protein subunit alpha"/>
    <property type="match status" value="1"/>
</dbReference>
<dbReference type="InterPro" id="IPR011025">
    <property type="entry name" value="GproteinA_insert"/>
</dbReference>
<dbReference type="Gene3D" id="3.40.50.300">
    <property type="entry name" value="P-loop containing nucleotide triphosphate hydrolases"/>
    <property type="match status" value="2"/>
</dbReference>
<dbReference type="Pfam" id="PF00503">
    <property type="entry name" value="G-alpha"/>
    <property type="match status" value="1"/>
</dbReference>
<dbReference type="PANTHER" id="PTHR10218:SF360">
    <property type="entry name" value="GUANINE NUCLEOTIDE-BINDING PROTEIN SUBUNIT ALPHA HOMOLOG"/>
    <property type="match status" value="1"/>
</dbReference>
<keyword evidence="2 5" id="KW-0547">Nucleotide-binding</keyword>